<dbReference type="Pfam" id="PF05170">
    <property type="entry name" value="AsmA"/>
    <property type="match status" value="1"/>
</dbReference>
<evidence type="ECO:0000256" key="1">
    <source>
        <dbReference type="SAM" id="Phobius"/>
    </source>
</evidence>
<proteinExistence type="predicted"/>
<dbReference type="PANTHER" id="PTHR30441:SF4">
    <property type="entry name" value="PROTEIN ASMA"/>
    <property type="match status" value="1"/>
</dbReference>
<comment type="caution">
    <text evidence="3">The sequence shown here is derived from an EMBL/GenBank/DDBJ whole genome shotgun (WGS) entry which is preliminary data.</text>
</comment>
<dbReference type="PANTHER" id="PTHR30441">
    <property type="entry name" value="DUF748 DOMAIN-CONTAINING PROTEIN"/>
    <property type="match status" value="1"/>
</dbReference>
<dbReference type="InterPro" id="IPR052894">
    <property type="entry name" value="AsmA-related"/>
</dbReference>
<evidence type="ECO:0000313" key="4">
    <source>
        <dbReference type="Proteomes" id="UP000004088"/>
    </source>
</evidence>
<dbReference type="AlphaFoldDB" id="F0EYG0"/>
<accession>F0EYG0</accession>
<keyword evidence="4" id="KW-1185">Reference proteome</keyword>
<feature type="transmembrane region" description="Helical" evidence="1">
    <location>
        <begin position="12"/>
        <end position="34"/>
    </location>
</feature>
<feature type="domain" description="AsmA" evidence="2">
    <location>
        <begin position="17"/>
        <end position="613"/>
    </location>
</feature>
<dbReference type="Proteomes" id="UP000004088">
    <property type="component" value="Unassembled WGS sequence"/>
</dbReference>
<keyword evidence="1" id="KW-1133">Transmembrane helix</keyword>
<evidence type="ECO:0000259" key="2">
    <source>
        <dbReference type="Pfam" id="PF05170"/>
    </source>
</evidence>
<organism evidence="3 4">
    <name type="scientific">Kingella denitrificans ATCC 33394</name>
    <dbReference type="NCBI Taxonomy" id="888741"/>
    <lineage>
        <taxon>Bacteria</taxon>
        <taxon>Pseudomonadati</taxon>
        <taxon>Pseudomonadota</taxon>
        <taxon>Betaproteobacteria</taxon>
        <taxon>Neisseriales</taxon>
        <taxon>Neisseriaceae</taxon>
        <taxon>Kingella</taxon>
    </lineage>
</organism>
<dbReference type="EMBL" id="AEWV01000015">
    <property type="protein sequence ID" value="EGC17568.1"/>
    <property type="molecule type" value="Genomic_DNA"/>
</dbReference>
<name>F0EYG0_9NEIS</name>
<sequence length="715" mass="80889">MQTAFWKHAPSWAAKLAYGILSLVLAYLGAYASLYRFANHDVLSQRANSAMQKTGYRVTFDKNIQRSLFPRPTVTIRNARLQTPQGETDLTIGEVRVGMAWSSIFGQPEIEKLVLNHAEGTVYRTAKNEWNVASWLPQEEGGEPIPSFNRIMMNESRLNITYGAHHFSLQNIQLQVYPANNGHAYRIQADTPHADWQNLHWQAQGTAFLQQGSLHLPDIRLQFNGKAQDYTFTGSLQSAIQWQHEQLSAKNIRITADGEQYQTHLSATIDQLTHRHKEQQTLLKNLTATVNTATDNRQIRGTLRTAQAQFDEQRAHSDEIQLNLNHSRLNNTPIVLTLNSGFDWQRDTGVSLNNFKLTTLQGSGQESRFSSEWEGSLHWQDQRQWHVQARGLLDRQPAQITLSHQPERLDGIISINKLDLNPYVGQSDAADSPLASYPEWLAHSAPWQMQLSIGNLILPKTAFSNVRATVKANERRISFDPLKADWYDGQSTGSLHILNHNPVQYQWQQHAENVQMQPLLQDLFAQKHLAGKGEITLKLQSQGAQSAEWLKNLSGSLSVEVKDGEWSGIDFSKIVQTLTQRPTSPETDTASKVMPFSNWTLSASIRQGISRHRHQILFLRPAAEVFATGEFNLAAHTLKEDIVITGKDSTTPLPLRVSNETDDDWDISLNYQKITEGLKTPEEKQQAISDTLKQQWQWLKQQSSAQPEHNAAPKP</sequence>
<dbReference type="STRING" id="888741.HMPREF9098_0894"/>
<dbReference type="HOGENOM" id="CLU_024382_0_0_4"/>
<keyword evidence="1" id="KW-0472">Membrane</keyword>
<reference evidence="3 4" key="1">
    <citation type="submission" date="2011-01" db="EMBL/GenBank/DDBJ databases">
        <authorList>
            <person name="Muzny D."/>
            <person name="Qin X."/>
            <person name="Deng J."/>
            <person name="Jiang H."/>
            <person name="Liu Y."/>
            <person name="Qu J."/>
            <person name="Song X.-Z."/>
            <person name="Zhang L."/>
            <person name="Thornton R."/>
            <person name="Coyle M."/>
            <person name="Francisco L."/>
            <person name="Jackson L."/>
            <person name="Javaid M."/>
            <person name="Korchina V."/>
            <person name="Kovar C."/>
            <person name="Mata R."/>
            <person name="Mathew T."/>
            <person name="Ngo R."/>
            <person name="Nguyen L."/>
            <person name="Nguyen N."/>
            <person name="Okwuonu G."/>
            <person name="Ongeri F."/>
            <person name="Pham C."/>
            <person name="Simmons D."/>
            <person name="Wilczek-Boney K."/>
            <person name="Hale W."/>
            <person name="Jakkamsetti A."/>
            <person name="Pham P."/>
            <person name="Ruth R."/>
            <person name="San Lucas F."/>
            <person name="Warren J."/>
            <person name="Zhang J."/>
            <person name="Zhao Z."/>
            <person name="Zhou C."/>
            <person name="Zhu D."/>
            <person name="Lee S."/>
            <person name="Bess C."/>
            <person name="Blankenburg K."/>
            <person name="Forbes L."/>
            <person name="Fu Q."/>
            <person name="Gubbala S."/>
            <person name="Hirani K."/>
            <person name="Jayaseelan J.C."/>
            <person name="Lara F."/>
            <person name="Munidasa M."/>
            <person name="Palculict T."/>
            <person name="Patil S."/>
            <person name="Pu L.-L."/>
            <person name="Saada N."/>
            <person name="Tang L."/>
            <person name="Weissenberger G."/>
            <person name="Zhu Y."/>
            <person name="Hemphill L."/>
            <person name="Shang Y."/>
            <person name="Youmans B."/>
            <person name="Ayvaz T."/>
            <person name="Ross M."/>
            <person name="Santibanez J."/>
            <person name="Aqrawi P."/>
            <person name="Gross S."/>
            <person name="Joshi V."/>
            <person name="Fowler G."/>
            <person name="Nazareth L."/>
            <person name="Reid J."/>
            <person name="Worley K."/>
            <person name="Petrosino J."/>
            <person name="Highlander S."/>
            <person name="Gibbs R."/>
        </authorList>
    </citation>
    <scope>NUCLEOTIDE SEQUENCE [LARGE SCALE GENOMIC DNA]</scope>
    <source>
        <strain evidence="3 4">ATCC 33394</strain>
    </source>
</reference>
<dbReference type="InterPro" id="IPR007844">
    <property type="entry name" value="AsmA"/>
</dbReference>
<dbReference type="RefSeq" id="WP_003782237.1">
    <property type="nucleotide sequence ID" value="NZ_GL870929.1"/>
</dbReference>
<dbReference type="GO" id="GO:0005886">
    <property type="term" value="C:plasma membrane"/>
    <property type="evidence" value="ECO:0007669"/>
    <property type="project" value="TreeGrafter"/>
</dbReference>
<keyword evidence="1" id="KW-0812">Transmembrane</keyword>
<gene>
    <name evidence="3" type="ORF">HMPREF9098_0894</name>
</gene>
<evidence type="ECO:0000313" key="3">
    <source>
        <dbReference type="EMBL" id="EGC17568.1"/>
    </source>
</evidence>
<protein>
    <submittedName>
        <fullName evidence="3">AsmA family protein</fullName>
    </submittedName>
</protein>
<dbReference type="GO" id="GO:0090313">
    <property type="term" value="P:regulation of protein targeting to membrane"/>
    <property type="evidence" value="ECO:0007669"/>
    <property type="project" value="TreeGrafter"/>
</dbReference>